<evidence type="ECO:0000313" key="17">
    <source>
        <dbReference type="Proteomes" id="UP000537592"/>
    </source>
</evidence>
<keyword evidence="17" id="KW-1185">Reference proteome</keyword>
<comment type="caution">
    <text evidence="16">The sequence shown here is derived from an EMBL/GenBank/DDBJ whole genome shotgun (WGS) entry which is preliminary data.</text>
</comment>
<dbReference type="AlphaFoldDB" id="A0A7W6EID3"/>
<feature type="transmembrane region" description="Helical" evidence="14">
    <location>
        <begin position="51"/>
        <end position="72"/>
    </location>
</feature>
<evidence type="ECO:0000256" key="10">
    <source>
        <dbReference type="ARBA" id="ARBA00023002"/>
    </source>
</evidence>
<reference evidence="16 17" key="1">
    <citation type="submission" date="2020-08" db="EMBL/GenBank/DDBJ databases">
        <title>Genomic Encyclopedia of Type Strains, Phase IV (KMG-IV): sequencing the most valuable type-strain genomes for metagenomic binning, comparative biology and taxonomic classification.</title>
        <authorList>
            <person name="Goeker M."/>
        </authorList>
    </citation>
    <scope>NUCLEOTIDE SEQUENCE [LARGE SCALE GENOMIC DNA]</scope>
    <source>
        <strain evidence="16 17">DSM 28760</strain>
    </source>
</reference>
<dbReference type="EMBL" id="JACICC010000010">
    <property type="protein sequence ID" value="MBB3811039.1"/>
    <property type="molecule type" value="Genomic_DNA"/>
</dbReference>
<comment type="subcellular location">
    <subcellularLocation>
        <location evidence="1 14">Cell membrane</location>
        <topology evidence="1 14">Multi-pass membrane protein</topology>
    </subcellularLocation>
</comment>
<dbReference type="HAMAP" id="MF_02239">
    <property type="entry name" value="HemJ"/>
    <property type="match status" value="1"/>
</dbReference>
<accession>A0A7W6EID3</accession>
<dbReference type="GO" id="GO:0070818">
    <property type="term" value="F:protoporphyrinogen oxidase activity"/>
    <property type="evidence" value="ECO:0007669"/>
    <property type="project" value="UniProtKB-UniRule"/>
</dbReference>
<keyword evidence="5 14" id="KW-1003">Cell membrane</keyword>
<evidence type="ECO:0000256" key="1">
    <source>
        <dbReference type="ARBA" id="ARBA00004651"/>
    </source>
</evidence>
<dbReference type="GO" id="GO:0046872">
    <property type="term" value="F:metal ion binding"/>
    <property type="evidence" value="ECO:0007669"/>
    <property type="project" value="UniProtKB-UniRule"/>
</dbReference>
<evidence type="ECO:0000256" key="2">
    <source>
        <dbReference type="ARBA" id="ARBA00005073"/>
    </source>
</evidence>
<dbReference type="Pfam" id="PF03653">
    <property type="entry name" value="UPF0093"/>
    <property type="match status" value="1"/>
</dbReference>
<keyword evidence="12 14" id="KW-0472">Membrane</keyword>
<proteinExistence type="inferred from homology"/>
<feature type="binding site" description="axial binding residue" evidence="14">
    <location>
        <position position="10"/>
    </location>
    <ligand>
        <name>heme</name>
        <dbReference type="ChEBI" id="CHEBI:30413"/>
    </ligand>
    <ligandPart>
        <name>Fe</name>
        <dbReference type="ChEBI" id="CHEBI:18248"/>
    </ligandPart>
</feature>
<comment type="subunit">
    <text evidence="14">Homodimer.</text>
</comment>
<protein>
    <recommendedName>
        <fullName evidence="4 14">Protoporphyrinogen IX oxidase</fullName>
        <shortName evidence="14">PPO</shortName>
        <ecNumber evidence="14 15">1.3.99.-</ecNumber>
    </recommendedName>
</protein>
<dbReference type="GO" id="GO:0005886">
    <property type="term" value="C:plasma membrane"/>
    <property type="evidence" value="ECO:0007669"/>
    <property type="project" value="UniProtKB-SubCell"/>
</dbReference>
<evidence type="ECO:0000256" key="8">
    <source>
        <dbReference type="ARBA" id="ARBA00022723"/>
    </source>
</evidence>
<evidence type="ECO:0000256" key="5">
    <source>
        <dbReference type="ARBA" id="ARBA00022475"/>
    </source>
</evidence>
<keyword evidence="7 14" id="KW-0812">Transmembrane</keyword>
<evidence type="ECO:0000256" key="11">
    <source>
        <dbReference type="ARBA" id="ARBA00023004"/>
    </source>
</evidence>
<comment type="similarity">
    <text evidence="3 14 15">Belongs to the HemJ family.</text>
</comment>
<keyword evidence="8 14" id="KW-0479">Metal-binding</keyword>
<dbReference type="EC" id="1.3.99.-" evidence="14 15"/>
<sequence length="141" mass="15999">MLYEWVTAFHIISIIAWMAVLLLMPRLFVYHAQAVPGSDSIATLRMMEARLYRSIMTPAMIAAWVSGLFLAYDGGWFSSGWLHGKLLLVVLLSGFHGFLGAERRRLAGDRQPRPARFYRIMHQVPVLLMVGIVILVVLKPF</sequence>
<dbReference type="RefSeq" id="WP_183754458.1">
    <property type="nucleotide sequence ID" value="NZ_JACICC010000010.1"/>
</dbReference>
<dbReference type="GO" id="GO:0006782">
    <property type="term" value="P:protoporphyrinogen IX biosynthetic process"/>
    <property type="evidence" value="ECO:0007669"/>
    <property type="project" value="UniProtKB-UniRule"/>
</dbReference>
<evidence type="ECO:0000256" key="13">
    <source>
        <dbReference type="ARBA" id="ARBA00048390"/>
    </source>
</evidence>
<name>A0A7W6EID3_9HYPH</name>
<comment type="cofactor">
    <cofactor evidence="14 15">
        <name>heme b</name>
        <dbReference type="ChEBI" id="CHEBI:60344"/>
    </cofactor>
    <text evidence="14 15">Binds 1 heme b (iron(II)-protoporphyrin IX) group per subunit.</text>
</comment>
<evidence type="ECO:0000256" key="3">
    <source>
        <dbReference type="ARBA" id="ARBA00006501"/>
    </source>
</evidence>
<feature type="transmembrane region" description="Helical" evidence="14">
    <location>
        <begin position="78"/>
        <end position="99"/>
    </location>
</feature>
<keyword evidence="6 14" id="KW-0349">Heme</keyword>
<evidence type="ECO:0000256" key="9">
    <source>
        <dbReference type="ARBA" id="ARBA00022989"/>
    </source>
</evidence>
<keyword evidence="11 14" id="KW-0408">Iron</keyword>
<dbReference type="PIRSF" id="PIRSF004638">
    <property type="entry name" value="UCP004638"/>
    <property type="match status" value="1"/>
</dbReference>
<gene>
    <name evidence="16" type="ORF">FHS81_003150</name>
</gene>
<evidence type="ECO:0000256" key="6">
    <source>
        <dbReference type="ARBA" id="ARBA00022617"/>
    </source>
</evidence>
<dbReference type="PANTHER" id="PTHR40255">
    <property type="entry name" value="UPF0093 MEMBRANE PROTEIN SLR1790"/>
    <property type="match status" value="1"/>
</dbReference>
<feature type="binding site" description="axial binding residue" evidence="14">
    <location>
        <position position="85"/>
    </location>
    <ligand>
        <name>heme</name>
        <dbReference type="ChEBI" id="CHEBI:30413"/>
    </ligand>
    <ligandPart>
        <name>Fe</name>
        <dbReference type="ChEBI" id="CHEBI:18248"/>
    </ligandPart>
</feature>
<evidence type="ECO:0000313" key="16">
    <source>
        <dbReference type="EMBL" id="MBB3811039.1"/>
    </source>
</evidence>
<dbReference type="NCBIfam" id="TIGR00701">
    <property type="entry name" value="protoporphyrinogen oxidase HemJ"/>
    <property type="match status" value="1"/>
</dbReference>
<feature type="transmembrane region" description="Helical" evidence="14">
    <location>
        <begin position="6"/>
        <end position="30"/>
    </location>
</feature>
<comment type="catalytic activity">
    <reaction evidence="13 14 15">
        <text>protoporphyrinogen IX + 3 A = protoporphyrin IX + 3 AH2</text>
        <dbReference type="Rhea" id="RHEA:62000"/>
        <dbReference type="ChEBI" id="CHEBI:13193"/>
        <dbReference type="ChEBI" id="CHEBI:17499"/>
        <dbReference type="ChEBI" id="CHEBI:57306"/>
        <dbReference type="ChEBI" id="CHEBI:57307"/>
    </reaction>
</comment>
<feature type="transmembrane region" description="Helical" evidence="14">
    <location>
        <begin position="120"/>
        <end position="138"/>
    </location>
</feature>
<dbReference type="Proteomes" id="UP000537592">
    <property type="component" value="Unassembled WGS sequence"/>
</dbReference>
<comment type="pathway">
    <text evidence="2 14 15">Porphyrin-containing compound metabolism; protoporphyrin-IX biosynthesis; protoporphyrin-IX from protoporphyrinogen-IX: step 1/1.</text>
</comment>
<keyword evidence="10 14" id="KW-0560">Oxidoreductase</keyword>
<evidence type="ECO:0000256" key="7">
    <source>
        <dbReference type="ARBA" id="ARBA00022692"/>
    </source>
</evidence>
<evidence type="ECO:0000256" key="15">
    <source>
        <dbReference type="PIRNR" id="PIRNR004638"/>
    </source>
</evidence>
<evidence type="ECO:0000256" key="14">
    <source>
        <dbReference type="HAMAP-Rule" id="MF_02239"/>
    </source>
</evidence>
<dbReference type="PANTHER" id="PTHR40255:SF1">
    <property type="entry name" value="PROTOPORPHYRINOGEN IX OXIDASE"/>
    <property type="match status" value="1"/>
</dbReference>
<keyword evidence="9 14" id="KW-1133">Transmembrane helix</keyword>
<comment type="function">
    <text evidence="14 15">Catalyzes the oxidation of protoporphyrinogen IX to protoporphyrin IX.</text>
</comment>
<evidence type="ECO:0000256" key="12">
    <source>
        <dbReference type="ARBA" id="ARBA00023136"/>
    </source>
</evidence>
<organism evidence="16 17">
    <name type="scientific">Pseudochelatococcus contaminans</name>
    <dbReference type="NCBI Taxonomy" id="1538103"/>
    <lineage>
        <taxon>Bacteria</taxon>
        <taxon>Pseudomonadati</taxon>
        <taxon>Pseudomonadota</taxon>
        <taxon>Alphaproteobacteria</taxon>
        <taxon>Hyphomicrobiales</taxon>
        <taxon>Chelatococcaceae</taxon>
        <taxon>Pseudochelatococcus</taxon>
    </lineage>
</organism>
<evidence type="ECO:0000256" key="4">
    <source>
        <dbReference type="ARBA" id="ARBA00017504"/>
    </source>
</evidence>
<dbReference type="InterPro" id="IPR005265">
    <property type="entry name" value="HemJ-like"/>
</dbReference>
<dbReference type="UniPathway" id="UPA00251">
    <property type="reaction ID" value="UER00324"/>
</dbReference>